<keyword evidence="1" id="KW-0677">Repeat</keyword>
<gene>
    <name evidence="3" type="ORF">CCMP2556_LOCUS24175</name>
</gene>
<name>A0ABP0M4Z7_9DINO</name>
<accession>A0ABP0M4Z7</accession>
<feature type="repeat" description="RCC1" evidence="2">
    <location>
        <begin position="115"/>
        <end position="160"/>
    </location>
</feature>
<dbReference type="InterPro" id="IPR051625">
    <property type="entry name" value="Signaling_Regulatory_Domain"/>
</dbReference>
<dbReference type="InterPro" id="IPR009091">
    <property type="entry name" value="RCC1/BLIP-II"/>
</dbReference>
<dbReference type="SUPFAM" id="SSF50985">
    <property type="entry name" value="RCC1/BLIP-II"/>
    <property type="match status" value="1"/>
</dbReference>
<dbReference type="PRINTS" id="PR00633">
    <property type="entry name" value="RCCNDNSATION"/>
</dbReference>
<dbReference type="Gene3D" id="2.130.10.30">
    <property type="entry name" value="Regulator of chromosome condensation 1/beta-lactamase-inhibitor protein II"/>
    <property type="match status" value="1"/>
</dbReference>
<dbReference type="EMBL" id="CAXAMN010015780">
    <property type="protein sequence ID" value="CAK9046556.1"/>
    <property type="molecule type" value="Genomic_DNA"/>
</dbReference>
<organism evidence="3 4">
    <name type="scientific">Durusdinium trenchii</name>
    <dbReference type="NCBI Taxonomy" id="1381693"/>
    <lineage>
        <taxon>Eukaryota</taxon>
        <taxon>Sar</taxon>
        <taxon>Alveolata</taxon>
        <taxon>Dinophyceae</taxon>
        <taxon>Suessiales</taxon>
        <taxon>Symbiodiniaceae</taxon>
        <taxon>Durusdinium</taxon>
    </lineage>
</organism>
<evidence type="ECO:0000313" key="4">
    <source>
        <dbReference type="Proteomes" id="UP001642484"/>
    </source>
</evidence>
<sequence length="176" mass="17919">MAILEGGRAVISWGPSNEFGQIGHGLPYRSRVRPGVVHLGGVLVKQVACGEHHSLVLTAHGEVYSFGCNLHGALGSGRCGSQEQAERVLGNHLRSMPVRGIAAGPQSSMALSIGGHVFCWGCNSRGRLGLGPAYDQEPTVLAPVSVPTLPGVARAIAAGGAAFGGDPTAREALPGG</sequence>
<protein>
    <submittedName>
        <fullName evidence="3">Uncharacterized protein</fullName>
    </submittedName>
</protein>
<keyword evidence="4" id="KW-1185">Reference proteome</keyword>
<dbReference type="Pfam" id="PF00415">
    <property type="entry name" value="RCC1"/>
    <property type="match status" value="1"/>
</dbReference>
<feature type="repeat" description="RCC1" evidence="2">
    <location>
        <begin position="61"/>
        <end position="114"/>
    </location>
</feature>
<reference evidence="3 4" key="1">
    <citation type="submission" date="2024-02" db="EMBL/GenBank/DDBJ databases">
        <authorList>
            <person name="Chen Y."/>
            <person name="Shah S."/>
            <person name="Dougan E. K."/>
            <person name="Thang M."/>
            <person name="Chan C."/>
        </authorList>
    </citation>
    <scope>NUCLEOTIDE SEQUENCE [LARGE SCALE GENOMIC DNA]</scope>
</reference>
<dbReference type="PANTHER" id="PTHR22872">
    <property type="entry name" value="BTK-BINDING PROTEIN-RELATED"/>
    <property type="match status" value="1"/>
</dbReference>
<feature type="repeat" description="RCC1" evidence="2">
    <location>
        <begin position="8"/>
        <end position="60"/>
    </location>
</feature>
<dbReference type="PROSITE" id="PS00626">
    <property type="entry name" value="RCC1_2"/>
    <property type="match status" value="1"/>
</dbReference>
<evidence type="ECO:0000256" key="2">
    <source>
        <dbReference type="PROSITE-ProRule" id="PRU00235"/>
    </source>
</evidence>
<dbReference type="InterPro" id="IPR000408">
    <property type="entry name" value="Reg_chr_condens"/>
</dbReference>
<dbReference type="Proteomes" id="UP001642484">
    <property type="component" value="Unassembled WGS sequence"/>
</dbReference>
<evidence type="ECO:0000313" key="3">
    <source>
        <dbReference type="EMBL" id="CAK9046556.1"/>
    </source>
</evidence>
<dbReference type="Pfam" id="PF13540">
    <property type="entry name" value="RCC1_2"/>
    <property type="match status" value="1"/>
</dbReference>
<proteinExistence type="predicted"/>
<evidence type="ECO:0000256" key="1">
    <source>
        <dbReference type="ARBA" id="ARBA00022737"/>
    </source>
</evidence>
<dbReference type="PROSITE" id="PS50012">
    <property type="entry name" value="RCC1_3"/>
    <property type="match status" value="3"/>
</dbReference>
<comment type="caution">
    <text evidence="3">The sequence shown here is derived from an EMBL/GenBank/DDBJ whole genome shotgun (WGS) entry which is preliminary data.</text>
</comment>